<dbReference type="EMBL" id="MU250523">
    <property type="protein sequence ID" value="KAG7453044.1"/>
    <property type="molecule type" value="Genomic_DNA"/>
</dbReference>
<dbReference type="AlphaFoldDB" id="A0A9P7W6A9"/>
<protein>
    <submittedName>
        <fullName evidence="1">Uncharacterized protein</fullName>
    </submittedName>
</protein>
<evidence type="ECO:0000313" key="1">
    <source>
        <dbReference type="EMBL" id="KAG7453044.1"/>
    </source>
</evidence>
<evidence type="ECO:0000313" key="2">
    <source>
        <dbReference type="Proteomes" id="UP000812287"/>
    </source>
</evidence>
<sequence length="161" mass="18587">MTPISMTTMMSATSGRLLPERLISWSVMQLVVILAKQKAHKRWYLQAQAAEERRRNMESNRTSMLIGTTTNSILNPPFWEPPTPTKTDDILIRRDGIPAEQRTIGGDNESIDSTGDIQRFLDGNFTTLFLNLRFYRNFCQYYRAIVVATKRGNEEQQEQLK</sequence>
<proteinExistence type="predicted"/>
<accession>A0A9P7W6A9</accession>
<dbReference type="Proteomes" id="UP000812287">
    <property type="component" value="Unassembled WGS sequence"/>
</dbReference>
<keyword evidence="2" id="KW-1185">Reference proteome</keyword>
<comment type="caution">
    <text evidence="1">The sequence shown here is derived from an EMBL/GenBank/DDBJ whole genome shotgun (WGS) entry which is preliminary data.</text>
</comment>
<name>A0A9P7W6A9_9AGAR</name>
<reference evidence="1" key="1">
    <citation type="submission" date="2020-11" db="EMBL/GenBank/DDBJ databases">
        <title>Adaptations for nitrogen fixation in a non-lichenized fungal sporocarp promotes dispersal by wood-feeding termites.</title>
        <authorList>
            <consortium name="DOE Joint Genome Institute"/>
            <person name="Koch R.A."/>
            <person name="Yoon G."/>
            <person name="Arayal U."/>
            <person name="Lail K."/>
            <person name="Amirebrahimi M."/>
            <person name="Labutti K."/>
            <person name="Lipzen A."/>
            <person name="Riley R."/>
            <person name="Barry K."/>
            <person name="Henrissat B."/>
            <person name="Grigoriev I.V."/>
            <person name="Herr J.R."/>
            <person name="Aime M.C."/>
        </authorList>
    </citation>
    <scope>NUCLEOTIDE SEQUENCE</scope>
    <source>
        <strain evidence="1">MCA 3950</strain>
    </source>
</reference>
<gene>
    <name evidence="1" type="ORF">BT62DRAFT_915377</name>
</gene>
<organism evidence="1 2">
    <name type="scientific">Guyanagaster necrorhizus</name>
    <dbReference type="NCBI Taxonomy" id="856835"/>
    <lineage>
        <taxon>Eukaryota</taxon>
        <taxon>Fungi</taxon>
        <taxon>Dikarya</taxon>
        <taxon>Basidiomycota</taxon>
        <taxon>Agaricomycotina</taxon>
        <taxon>Agaricomycetes</taxon>
        <taxon>Agaricomycetidae</taxon>
        <taxon>Agaricales</taxon>
        <taxon>Marasmiineae</taxon>
        <taxon>Physalacriaceae</taxon>
        <taxon>Guyanagaster</taxon>
    </lineage>
</organism>
<dbReference type="GeneID" id="66106231"/>
<dbReference type="RefSeq" id="XP_043046544.1">
    <property type="nucleotide sequence ID" value="XM_043183934.1"/>
</dbReference>